<evidence type="ECO:0000256" key="7">
    <source>
        <dbReference type="ARBA" id="ARBA00022989"/>
    </source>
</evidence>
<dbReference type="NCBIfam" id="TIGR00231">
    <property type="entry name" value="small_GTP"/>
    <property type="match status" value="1"/>
</dbReference>
<evidence type="ECO:0000256" key="13">
    <source>
        <dbReference type="PIRSR" id="PIRSR603373-1"/>
    </source>
</evidence>
<evidence type="ECO:0000256" key="6">
    <source>
        <dbReference type="ARBA" id="ARBA00022741"/>
    </source>
</evidence>
<evidence type="ECO:0000256" key="4">
    <source>
        <dbReference type="ARBA" id="ARBA00022496"/>
    </source>
</evidence>
<dbReference type="Pfam" id="PF02421">
    <property type="entry name" value="FeoB_N"/>
    <property type="match status" value="1"/>
</dbReference>
<feature type="binding site" evidence="13">
    <location>
        <begin position="120"/>
        <end position="123"/>
    </location>
    <ligand>
        <name>GTP</name>
        <dbReference type="ChEBI" id="CHEBI:37565"/>
        <label>1</label>
    </ligand>
</feature>
<proteinExistence type="inferred from homology"/>
<dbReference type="GO" id="GO:0005525">
    <property type="term" value="F:GTP binding"/>
    <property type="evidence" value="ECO:0007669"/>
    <property type="project" value="UniProtKB-KW"/>
</dbReference>
<dbReference type="AlphaFoldDB" id="A0A2J6WIN6"/>
<dbReference type="GO" id="GO:0046872">
    <property type="term" value="F:metal ion binding"/>
    <property type="evidence" value="ECO:0007669"/>
    <property type="project" value="UniProtKB-KW"/>
</dbReference>
<dbReference type="InterPro" id="IPR005225">
    <property type="entry name" value="Small_GTP-bd"/>
</dbReference>
<evidence type="ECO:0000256" key="8">
    <source>
        <dbReference type="ARBA" id="ARBA00023004"/>
    </source>
</evidence>
<dbReference type="PANTHER" id="PTHR43185">
    <property type="entry name" value="FERROUS IRON TRANSPORT PROTEIN B"/>
    <property type="match status" value="1"/>
</dbReference>
<dbReference type="InterPro" id="IPR030389">
    <property type="entry name" value="G_FEOB_dom"/>
</dbReference>
<evidence type="ECO:0000256" key="15">
    <source>
        <dbReference type="RuleBase" id="RU362098"/>
    </source>
</evidence>
<dbReference type="PROSITE" id="PS51711">
    <property type="entry name" value="G_FEOB"/>
    <property type="match status" value="1"/>
</dbReference>
<feature type="transmembrane region" description="Helical" evidence="15">
    <location>
        <begin position="588"/>
        <end position="607"/>
    </location>
</feature>
<evidence type="ECO:0000256" key="3">
    <source>
        <dbReference type="ARBA" id="ARBA00022475"/>
    </source>
</evidence>
<feature type="binding site" evidence="13">
    <location>
        <begin position="149"/>
        <end position="151"/>
    </location>
    <ligand>
        <name>GTP</name>
        <dbReference type="ChEBI" id="CHEBI:37565"/>
        <label>1</label>
    </ligand>
</feature>
<feature type="binding site" evidence="13">
    <location>
        <begin position="60"/>
        <end position="63"/>
    </location>
    <ligand>
        <name>GTP</name>
        <dbReference type="ChEBI" id="CHEBI:37565"/>
        <label>1</label>
    </ligand>
</feature>
<evidence type="ECO:0000256" key="11">
    <source>
        <dbReference type="ARBA" id="ARBA00023136"/>
    </source>
</evidence>
<feature type="transmembrane region" description="Helical" evidence="15">
    <location>
        <begin position="358"/>
        <end position="377"/>
    </location>
</feature>
<feature type="domain" description="FeoB-type G" evidence="16">
    <location>
        <begin position="6"/>
        <end position="169"/>
    </location>
</feature>
<dbReference type="Pfam" id="PF07664">
    <property type="entry name" value="FeoB_C"/>
    <property type="match status" value="1"/>
</dbReference>
<dbReference type="InterPro" id="IPR006073">
    <property type="entry name" value="GTP-bd"/>
</dbReference>
<dbReference type="InterPro" id="IPR011642">
    <property type="entry name" value="Gate_dom"/>
</dbReference>
<evidence type="ECO:0000256" key="1">
    <source>
        <dbReference type="ARBA" id="ARBA00004651"/>
    </source>
</evidence>
<feature type="binding site" evidence="14">
    <location>
        <position position="27"/>
    </location>
    <ligand>
        <name>Mg(2+)</name>
        <dbReference type="ChEBI" id="CHEBI:18420"/>
        <label>2</label>
    </ligand>
</feature>
<feature type="transmembrane region" description="Helical" evidence="15">
    <location>
        <begin position="461"/>
        <end position="483"/>
    </location>
</feature>
<comment type="caution">
    <text evidence="17">The sequence shown here is derived from an EMBL/GenBank/DDBJ whole genome shotgun (WGS) entry which is preliminary data.</text>
</comment>
<dbReference type="EMBL" id="PNIN01000056">
    <property type="protein sequence ID" value="PMP70246.1"/>
    <property type="molecule type" value="Genomic_DNA"/>
</dbReference>
<evidence type="ECO:0000256" key="9">
    <source>
        <dbReference type="ARBA" id="ARBA00023065"/>
    </source>
</evidence>
<dbReference type="CDD" id="cd01879">
    <property type="entry name" value="FeoB"/>
    <property type="match status" value="1"/>
</dbReference>
<evidence type="ECO:0000313" key="17">
    <source>
        <dbReference type="EMBL" id="PMP70246.1"/>
    </source>
</evidence>
<feature type="transmembrane region" description="Helical" evidence="15">
    <location>
        <begin position="619"/>
        <end position="642"/>
    </location>
</feature>
<comment type="function">
    <text evidence="15">Probable transporter of a GTP-driven Fe(2+) uptake system.</text>
</comment>
<dbReference type="NCBIfam" id="TIGR00437">
    <property type="entry name" value="feoB"/>
    <property type="match status" value="1"/>
</dbReference>
<dbReference type="SUPFAM" id="SSF52540">
    <property type="entry name" value="P-loop containing nucleoside triphosphate hydrolases"/>
    <property type="match status" value="1"/>
</dbReference>
<dbReference type="Pfam" id="PF07670">
    <property type="entry name" value="Gate"/>
    <property type="match status" value="2"/>
</dbReference>
<keyword evidence="11 15" id="KW-0472">Membrane</keyword>
<organism evidence="17 18">
    <name type="scientific">Calditerrivibrio nitroreducens</name>
    <dbReference type="NCBI Taxonomy" id="477976"/>
    <lineage>
        <taxon>Bacteria</taxon>
        <taxon>Pseudomonadati</taxon>
        <taxon>Deferribacterota</taxon>
        <taxon>Deferribacteres</taxon>
        <taxon>Deferribacterales</taxon>
        <taxon>Calditerrivibrionaceae</taxon>
    </lineage>
</organism>
<gene>
    <name evidence="17" type="primary">feoB</name>
    <name evidence="17" type="ORF">C0187_05750</name>
</gene>
<keyword evidence="9" id="KW-0406">Ion transport</keyword>
<accession>A0A2J6WIN6</accession>
<dbReference type="InterPro" id="IPR027417">
    <property type="entry name" value="P-loop_NTPase"/>
</dbReference>
<comment type="similarity">
    <text evidence="15">Belongs to the TRAFAC class TrmE-Era-EngA-EngB-Septin-like GTPase superfamily. FeoB GTPase (TC 9.A.8) family.</text>
</comment>
<dbReference type="Proteomes" id="UP000242881">
    <property type="component" value="Unassembled WGS sequence"/>
</dbReference>
<name>A0A2J6WIN6_9BACT</name>
<feature type="transmembrane region" description="Helical" evidence="15">
    <location>
        <begin position="397"/>
        <end position="420"/>
    </location>
</feature>
<keyword evidence="7 15" id="KW-1133">Transmembrane helix</keyword>
<keyword evidence="14" id="KW-0479">Metal-binding</keyword>
<protein>
    <recommendedName>
        <fullName evidence="12 15">Ferrous iron transport protein B</fullName>
    </recommendedName>
</protein>
<feature type="binding site" evidence="13">
    <location>
        <begin position="38"/>
        <end position="42"/>
    </location>
    <ligand>
        <name>GTP</name>
        <dbReference type="ChEBI" id="CHEBI:37565"/>
        <label>1</label>
    </ligand>
</feature>
<keyword evidence="6 13" id="KW-0547">Nucleotide-binding</keyword>
<evidence type="ECO:0000256" key="5">
    <source>
        <dbReference type="ARBA" id="ARBA00022692"/>
    </source>
</evidence>
<dbReference type="GO" id="GO:0015093">
    <property type="term" value="F:ferrous iron transmembrane transporter activity"/>
    <property type="evidence" value="ECO:0007669"/>
    <property type="project" value="UniProtKB-UniRule"/>
</dbReference>
<keyword evidence="2 15" id="KW-0813">Transport</keyword>
<evidence type="ECO:0000256" key="14">
    <source>
        <dbReference type="PIRSR" id="PIRSR603373-2"/>
    </source>
</evidence>
<dbReference type="PANTHER" id="PTHR43185:SF1">
    <property type="entry name" value="FE(2+) TRANSPORTER FEOB"/>
    <property type="match status" value="1"/>
</dbReference>
<dbReference type="InterPro" id="IPR050860">
    <property type="entry name" value="FeoB_GTPase"/>
</dbReference>
<dbReference type="Gene3D" id="3.40.50.300">
    <property type="entry name" value="P-loop containing nucleotide triphosphate hydrolases"/>
    <property type="match status" value="1"/>
</dbReference>
<dbReference type="PRINTS" id="PR00326">
    <property type="entry name" value="GTP1OBG"/>
</dbReference>
<evidence type="ECO:0000256" key="2">
    <source>
        <dbReference type="ARBA" id="ARBA00022448"/>
    </source>
</evidence>
<keyword evidence="5 15" id="KW-0812">Transmembrane</keyword>
<dbReference type="InterPro" id="IPR003373">
    <property type="entry name" value="Fe2_transport_prot-B"/>
</dbReference>
<feature type="transmembrane region" description="Helical" evidence="15">
    <location>
        <begin position="515"/>
        <end position="534"/>
    </location>
</feature>
<feature type="binding site" evidence="14">
    <location>
        <position position="28"/>
    </location>
    <ligand>
        <name>Mg(2+)</name>
        <dbReference type="ChEBI" id="CHEBI:18420"/>
        <label>2</label>
    </ligand>
</feature>
<keyword evidence="8 15" id="KW-0408">Iron</keyword>
<evidence type="ECO:0000256" key="12">
    <source>
        <dbReference type="NCBIfam" id="TIGR00437"/>
    </source>
</evidence>
<keyword evidence="14" id="KW-0460">Magnesium</keyword>
<comment type="subcellular location">
    <subcellularLocation>
        <location evidence="15">Cell inner membrane</location>
        <topology evidence="15">Multi-pass membrane protein</topology>
    </subcellularLocation>
    <subcellularLocation>
        <location evidence="1">Cell membrane</location>
        <topology evidence="1">Multi-pass membrane protein</topology>
    </subcellularLocation>
</comment>
<feature type="transmembrane region" description="Helical" evidence="15">
    <location>
        <begin position="432"/>
        <end position="455"/>
    </location>
</feature>
<feature type="binding site" evidence="13">
    <location>
        <begin position="13"/>
        <end position="20"/>
    </location>
    <ligand>
        <name>GTP</name>
        <dbReference type="ChEBI" id="CHEBI:37565"/>
        <label>1</label>
    </ligand>
</feature>
<evidence type="ECO:0000256" key="10">
    <source>
        <dbReference type="ARBA" id="ARBA00023134"/>
    </source>
</evidence>
<evidence type="ECO:0000313" key="18">
    <source>
        <dbReference type="Proteomes" id="UP000242881"/>
    </source>
</evidence>
<keyword evidence="4 15" id="KW-0410">Iron transport</keyword>
<dbReference type="InterPro" id="IPR011640">
    <property type="entry name" value="Fe2_transport_prot_B_C"/>
</dbReference>
<keyword evidence="10 13" id="KW-0342">GTP-binding</keyword>
<evidence type="ECO:0000259" key="16">
    <source>
        <dbReference type="PROSITE" id="PS51711"/>
    </source>
</evidence>
<dbReference type="GO" id="GO:0005886">
    <property type="term" value="C:plasma membrane"/>
    <property type="evidence" value="ECO:0007669"/>
    <property type="project" value="UniProtKB-SubCell"/>
</dbReference>
<reference evidence="17 18" key="1">
    <citation type="submission" date="2018-01" db="EMBL/GenBank/DDBJ databases">
        <title>Metagenomic assembled genomes from two thermal pools in the Uzon Caldera, Kamchatka, Russia.</title>
        <authorList>
            <person name="Wilkins L."/>
            <person name="Ettinger C."/>
        </authorList>
    </citation>
    <scope>NUCLEOTIDE SEQUENCE [LARGE SCALE GENOMIC DNA]</scope>
    <source>
        <strain evidence="17">ZAV-05</strain>
    </source>
</reference>
<keyword evidence="3" id="KW-1003">Cell membrane</keyword>
<feature type="transmembrane region" description="Helical" evidence="15">
    <location>
        <begin position="280"/>
        <end position="299"/>
    </location>
</feature>
<sequence length="646" mass="73056">MTGLRHFKVLLIGNPNVGKSALFYRLSGKYVSVSNYPGTTVDITRGRRKIGEHHEIEFIDTPGFYNLMTITEEEKVTKKLLLEETPDVVLHVIDAKNIQRMLPLTLQLIEAGLPVILVLNMFDELKHRGLEINLPRLEHELRIPVVATVATKGIGIENLVSRIVCVCEKRYNYQRISIDYTEELSKKIDNICNLLFNQYKISNRTIAALLLQGDEDSLDIIRNEKNFNQIQDILMNEKQNNFRLEYAKILHENAMNIVEENVIIKTGDKDGFIKSLIDNFTMHPIGGLISVIIILYFGFYKFVGGVGAGVLVDFIEGDIFEGIINPYVNRFFDSLLGKTIFFDLFAGEYGVITLGIRYAFAIVLPVVFSFFLMFSILEDSGYLVRLSMVLDNFLKKIGLSGRAVIPMVLGLGCGTMATVVTRTLETVRERYIVTFLLALTIPCSGQLGVIIGLLGGNFKYLLVWFITIVIIFLLSGLILNRYLKGKPATFFMEIPPLRMPILGNVLLKTFSRLKWYALEIIPIFIYISVLIWVGRITKIFDLLTFILSYPARWAGLPEKMGEIFLYGFFRRDFGAAGLYDLQNSITPVQTVVSVVILTLFIPCVAQLSVMMKERGSKNAILMFLFIVPFAFLVGIVLNYILILGGF</sequence>